<reference evidence="1 2" key="1">
    <citation type="submission" date="2013-07" db="EMBL/GenBank/DDBJ databases">
        <authorList>
            <person name="Weinstock G."/>
            <person name="Sodergren E."/>
            <person name="Wylie T."/>
            <person name="Fulton L."/>
            <person name="Fulton R."/>
            <person name="Fronick C."/>
            <person name="O'Laughlin M."/>
            <person name="Godfrey J."/>
            <person name="Miner T."/>
            <person name="Herter B."/>
            <person name="Appelbaum E."/>
            <person name="Cordes M."/>
            <person name="Lek S."/>
            <person name="Wollam A."/>
            <person name="Pepin K.H."/>
            <person name="Palsikar V.B."/>
            <person name="Mitreva M."/>
            <person name="Wilson R.K."/>
        </authorList>
    </citation>
    <scope>NUCLEOTIDE SEQUENCE [LARGE SCALE GENOMIC DNA]</scope>
    <source>
        <strain evidence="1 2">ATCC 14940</strain>
    </source>
</reference>
<name>A0ABC9TSX7_CLOSY</name>
<gene>
    <name evidence="1" type="ORF">CLOSYM_04176</name>
</gene>
<evidence type="ECO:0000313" key="2">
    <source>
        <dbReference type="Proteomes" id="UP000016491"/>
    </source>
</evidence>
<comment type="caution">
    <text evidence="1">The sequence shown here is derived from an EMBL/GenBank/DDBJ whole genome shotgun (WGS) entry which is preliminary data.</text>
</comment>
<accession>A0ABC9TSX7</accession>
<protein>
    <submittedName>
        <fullName evidence="1">Uncharacterized protein</fullName>
    </submittedName>
</protein>
<dbReference type="Proteomes" id="UP000016491">
    <property type="component" value="Unassembled WGS sequence"/>
</dbReference>
<organism evidence="1 2">
    <name type="scientific">[Clostridium] symbiosum ATCC 14940</name>
    <dbReference type="NCBI Taxonomy" id="411472"/>
    <lineage>
        <taxon>Bacteria</taxon>
        <taxon>Bacillati</taxon>
        <taxon>Bacillota</taxon>
        <taxon>Clostridia</taxon>
        <taxon>Lachnospirales</taxon>
        <taxon>Lachnospiraceae</taxon>
        <taxon>Otoolea</taxon>
    </lineage>
</organism>
<dbReference type="EMBL" id="AWSU01000339">
    <property type="protein sequence ID" value="ERI74258.1"/>
    <property type="molecule type" value="Genomic_DNA"/>
</dbReference>
<dbReference type="AlphaFoldDB" id="A0ABC9TSX7"/>
<sequence>MKGRGIHPLPFMLPEPGHCQSYHVKFNSFNIFHIFSEMVPKSSPTLVLYSDQKREG</sequence>
<proteinExistence type="predicted"/>
<evidence type="ECO:0000313" key="1">
    <source>
        <dbReference type="EMBL" id="ERI74258.1"/>
    </source>
</evidence>